<gene>
    <name evidence="11" type="primary">topB_1</name>
    <name evidence="8" type="synonym">topB</name>
    <name evidence="11" type="ORF">CLTEP_12250</name>
</gene>
<dbReference type="HAMAP" id="MF_00953">
    <property type="entry name" value="Topoisom_3_prok"/>
    <property type="match status" value="1"/>
</dbReference>
<comment type="caution">
    <text evidence="11">The sequence shown here is derived from an EMBL/GenBank/DDBJ whole genome shotgun (WGS) entry which is preliminary data.</text>
</comment>
<dbReference type="GO" id="GO:0003677">
    <property type="term" value="F:DNA binding"/>
    <property type="evidence" value="ECO:0007669"/>
    <property type="project" value="UniProtKB-KW"/>
</dbReference>
<dbReference type="NCBIfam" id="TIGR01056">
    <property type="entry name" value="topB"/>
    <property type="match status" value="1"/>
</dbReference>
<feature type="domain" description="Topo IA-type catalytic" evidence="10">
    <location>
        <begin position="171"/>
        <end position="624"/>
    </location>
</feature>
<dbReference type="EC" id="5.6.2.1" evidence="8"/>
<feature type="region of interest" description="Interaction with DNA" evidence="8">
    <location>
        <begin position="205"/>
        <end position="210"/>
    </location>
</feature>
<dbReference type="PROSITE" id="PS52039">
    <property type="entry name" value="TOPO_IA_2"/>
    <property type="match status" value="1"/>
</dbReference>
<dbReference type="GO" id="GO:0043597">
    <property type="term" value="C:cytoplasmic replication fork"/>
    <property type="evidence" value="ECO:0007669"/>
    <property type="project" value="TreeGrafter"/>
</dbReference>
<dbReference type="SMART" id="SM00436">
    <property type="entry name" value="TOP1Bc"/>
    <property type="match status" value="1"/>
</dbReference>
<keyword evidence="7 8" id="KW-0413">Isomerase</keyword>
<keyword evidence="5 8" id="KW-0799">Topoisomerase</keyword>
<proteinExistence type="inferred from homology"/>
<dbReference type="Gene3D" id="1.10.290.10">
    <property type="entry name" value="Topoisomerase I, domain 4"/>
    <property type="match status" value="1"/>
</dbReference>
<evidence type="ECO:0000256" key="4">
    <source>
        <dbReference type="ARBA" id="ARBA00022842"/>
    </source>
</evidence>
<evidence type="ECO:0000256" key="3">
    <source>
        <dbReference type="ARBA" id="ARBA00022723"/>
    </source>
</evidence>
<protein>
    <recommendedName>
        <fullName evidence="8">DNA topoisomerase 3</fullName>
        <ecNumber evidence="8">5.6.2.1</ecNumber>
    </recommendedName>
    <alternativeName>
        <fullName evidence="8">DNA topoisomerase III</fullName>
    </alternativeName>
</protein>
<dbReference type="NCBIfam" id="NF005829">
    <property type="entry name" value="PRK07726.1"/>
    <property type="match status" value="1"/>
</dbReference>
<evidence type="ECO:0000256" key="6">
    <source>
        <dbReference type="ARBA" id="ARBA00023125"/>
    </source>
</evidence>
<dbReference type="GO" id="GO:0003917">
    <property type="term" value="F:DNA topoisomerase type I (single strand cut, ATP-independent) activity"/>
    <property type="evidence" value="ECO:0007669"/>
    <property type="project" value="UniProtKB-UniRule"/>
</dbReference>
<dbReference type="GO" id="GO:0006281">
    <property type="term" value="P:DNA repair"/>
    <property type="evidence" value="ECO:0007669"/>
    <property type="project" value="TreeGrafter"/>
</dbReference>
<dbReference type="CDD" id="cd00186">
    <property type="entry name" value="TOP1Ac"/>
    <property type="match status" value="1"/>
</dbReference>
<dbReference type="InterPro" id="IPR003602">
    <property type="entry name" value="Topo_IA_DNA-bd_dom"/>
</dbReference>
<dbReference type="InterPro" id="IPR013826">
    <property type="entry name" value="Topo_IA_cen_sub3"/>
</dbReference>
<dbReference type="PRINTS" id="PR00417">
    <property type="entry name" value="PRTPISMRASEI"/>
</dbReference>
<dbReference type="InterPro" id="IPR023405">
    <property type="entry name" value="Topo_IA_core_domain"/>
</dbReference>
<dbReference type="InterPro" id="IPR034144">
    <property type="entry name" value="TOPRIM_TopoIII"/>
</dbReference>
<reference evidence="11 12" key="1">
    <citation type="submission" date="2016-02" db="EMBL/GenBank/DDBJ databases">
        <title>Genome sequence of Clostridium tepidiprofundi DSM 19306.</title>
        <authorList>
            <person name="Poehlein A."/>
            <person name="Daniel R."/>
        </authorList>
    </citation>
    <scope>NUCLEOTIDE SEQUENCE [LARGE SCALE GENOMIC DNA]</scope>
    <source>
        <strain evidence="11 12">DSM 19306</strain>
    </source>
</reference>
<feature type="site" description="Interaction with DNA" evidence="8">
    <location>
        <position position="186"/>
    </location>
</feature>
<feature type="domain" description="Toprim" evidence="9">
    <location>
        <begin position="21"/>
        <end position="154"/>
    </location>
</feature>
<dbReference type="CDD" id="cd03362">
    <property type="entry name" value="TOPRIM_TopoIA_TopoIII"/>
    <property type="match status" value="1"/>
</dbReference>
<dbReference type="GO" id="GO:0000287">
    <property type="term" value="F:magnesium ion binding"/>
    <property type="evidence" value="ECO:0007669"/>
    <property type="project" value="UniProtKB-UniRule"/>
</dbReference>
<evidence type="ECO:0000256" key="1">
    <source>
        <dbReference type="ARBA" id="ARBA00000213"/>
    </source>
</evidence>
<evidence type="ECO:0000256" key="8">
    <source>
        <dbReference type="HAMAP-Rule" id="MF_00953"/>
    </source>
</evidence>
<feature type="active site" description="O-(5'-phospho-DNA)-tyrosine intermediate" evidence="8">
    <location>
        <position position="333"/>
    </location>
</feature>
<comment type="similarity">
    <text evidence="2 8">Belongs to the type IA topoisomerase family.</text>
</comment>
<dbReference type="Pfam" id="PF01751">
    <property type="entry name" value="Toprim"/>
    <property type="match status" value="1"/>
</dbReference>
<comment type="caution">
    <text evidence="8">Lacks conserved residue(s) required for the propagation of feature annotation.</text>
</comment>
<evidence type="ECO:0000256" key="2">
    <source>
        <dbReference type="ARBA" id="ARBA00009446"/>
    </source>
</evidence>
<dbReference type="InterPro" id="IPR023406">
    <property type="entry name" value="Topo_IA_AS"/>
</dbReference>
<dbReference type="STRING" id="1121338.CLTEP_12250"/>
<dbReference type="InterPro" id="IPR003601">
    <property type="entry name" value="Topo_IA_2"/>
</dbReference>
<dbReference type="InterPro" id="IPR005738">
    <property type="entry name" value="TopoIII"/>
</dbReference>
<accession>A0A151B4P1</accession>
<comment type="cofactor">
    <cofactor evidence="8">
        <name>Mg(2+)</name>
        <dbReference type="ChEBI" id="CHEBI:18420"/>
    </cofactor>
</comment>
<dbReference type="Gene3D" id="2.70.20.10">
    <property type="entry name" value="Topoisomerase I, domain 3"/>
    <property type="match status" value="1"/>
</dbReference>
<dbReference type="Gene3D" id="1.10.460.10">
    <property type="entry name" value="Topoisomerase I, domain 2"/>
    <property type="match status" value="1"/>
</dbReference>
<dbReference type="PANTHER" id="PTHR11390">
    <property type="entry name" value="PROKARYOTIC DNA TOPOISOMERASE"/>
    <property type="match status" value="1"/>
</dbReference>
<dbReference type="PATRIC" id="fig|1121338.3.peg.1260"/>
<dbReference type="EMBL" id="LTBA01000010">
    <property type="protein sequence ID" value="KYH34760.1"/>
    <property type="molecule type" value="Genomic_DNA"/>
</dbReference>
<organism evidence="11 12">
    <name type="scientific">Clostridium tepidiprofundi DSM 19306</name>
    <dbReference type="NCBI Taxonomy" id="1121338"/>
    <lineage>
        <taxon>Bacteria</taxon>
        <taxon>Bacillati</taxon>
        <taxon>Bacillota</taxon>
        <taxon>Clostridia</taxon>
        <taxon>Eubacteriales</taxon>
        <taxon>Clostridiaceae</taxon>
        <taxon>Clostridium</taxon>
    </lineage>
</organism>
<feature type="binding site" evidence="8">
    <location>
        <position position="123"/>
    </location>
    <ligand>
        <name>Mg(2+)</name>
        <dbReference type="ChEBI" id="CHEBI:18420"/>
        <note>catalytic</note>
    </ligand>
</feature>
<dbReference type="GO" id="GO:0006265">
    <property type="term" value="P:DNA topological change"/>
    <property type="evidence" value="ECO:0007669"/>
    <property type="project" value="UniProtKB-UniRule"/>
</dbReference>
<evidence type="ECO:0000256" key="5">
    <source>
        <dbReference type="ARBA" id="ARBA00023029"/>
    </source>
</evidence>
<dbReference type="InterPro" id="IPR000380">
    <property type="entry name" value="Topo_IA"/>
</dbReference>
<evidence type="ECO:0000313" key="12">
    <source>
        <dbReference type="Proteomes" id="UP000075531"/>
    </source>
</evidence>
<sequence>MLYKHNNTLAYESERNIFMGKILVLAEKPSVGKELARVLNCNNNGNGYFEGSKYIVTWALGHLVTLASPDTYDKKYKSWRMEDLPMIPQKMQLVIIKKTSKQFNVVKKLMTRNDIKELVLATDAGREGELVGRWIIEKAKFRKPIKRLWISSQTDKAIKEGFKNLKPGIEYENLYKSAVCRAEADWLVGLNVTRALTCKYNTQLSAGRVQTPTLAMIIQREDAINNFIPRDYYIITGNAKCANANSYTLQWQHSDSGKNRIFNNEEAKKIVSKVDNQNGKIIEVKKAYKKKSSPLLYDLTELQRDANKKFGYSAKQTLSIMQRLYENHKILTYPRTDSRYITTDIVPTLSDRLKKISIYPYSKFTSNLLKSSIKGNKNFVDNSKVSDHHAIIPTEQKVNISLLSIEEKNIYDLVIRRFLSVLYPPYEYEQITVKASINGETFIAKGKNVKHKGWKSIYDKDELLVELDNNNYNNEDTISDQFLPDISKDDKIKLTGVKTIKRQTKPPARFTEGTLLSAMENPQKYIHINDKQLEKTIGKAGGIGTVATRADIIEKLFNSYYIEKKGKEIIPTSKGKQLISLVPSDLKSPLLTAEWEQQLYSISKGKLNSTKFINDMKKYASKLVLDVTNNTKSYRHDNLTREKCPNCGKYLLEVNTKKGKMLICQDRECGYRKNIAKVTNARCPQCHKKLALVGKGEGQIFVCSTCGYREKLSSFNKRKKAEGSKLSKREVTKYIRQQKKENKEPINSALADALANLKIK</sequence>
<dbReference type="InterPro" id="IPR013825">
    <property type="entry name" value="Topo_IA_cen_sub2"/>
</dbReference>
<dbReference type="GO" id="GO:0006310">
    <property type="term" value="P:DNA recombination"/>
    <property type="evidence" value="ECO:0007669"/>
    <property type="project" value="TreeGrafter"/>
</dbReference>
<dbReference type="Proteomes" id="UP000075531">
    <property type="component" value="Unassembled WGS sequence"/>
</dbReference>
<evidence type="ECO:0000313" key="11">
    <source>
        <dbReference type="EMBL" id="KYH34760.1"/>
    </source>
</evidence>
<feature type="binding site" evidence="8">
    <location>
        <position position="27"/>
    </location>
    <ligand>
        <name>Mg(2+)</name>
        <dbReference type="ChEBI" id="CHEBI:18420"/>
        <note>catalytic</note>
    </ligand>
</feature>
<dbReference type="InterPro" id="IPR013824">
    <property type="entry name" value="Topo_IA_cen_sub1"/>
</dbReference>
<dbReference type="PANTHER" id="PTHR11390:SF21">
    <property type="entry name" value="DNA TOPOISOMERASE 3-ALPHA"/>
    <property type="match status" value="1"/>
</dbReference>
<keyword evidence="12" id="KW-1185">Reference proteome</keyword>
<dbReference type="SMART" id="SM00437">
    <property type="entry name" value="TOP1Ac"/>
    <property type="match status" value="1"/>
</dbReference>
<feature type="site" description="Interaction with DNA" evidence="8">
    <location>
        <position position="194"/>
    </location>
</feature>
<evidence type="ECO:0000259" key="9">
    <source>
        <dbReference type="PROSITE" id="PS50880"/>
    </source>
</evidence>
<keyword evidence="3 8" id="KW-0479">Metal-binding</keyword>
<evidence type="ECO:0000256" key="7">
    <source>
        <dbReference type="ARBA" id="ARBA00023235"/>
    </source>
</evidence>
<dbReference type="InterPro" id="IPR006171">
    <property type="entry name" value="TOPRIM_dom"/>
</dbReference>
<dbReference type="PROSITE" id="PS50880">
    <property type="entry name" value="TOPRIM"/>
    <property type="match status" value="1"/>
</dbReference>
<keyword evidence="6 8" id="KW-0238">DNA-binding</keyword>
<keyword evidence="4 8" id="KW-0460">Magnesium</keyword>
<dbReference type="Gene3D" id="3.40.50.140">
    <property type="match status" value="1"/>
</dbReference>
<comment type="function">
    <text evidence="8">Releases the supercoiling and torsional tension of DNA, which is introduced during the DNA replication and transcription, by transiently cleaving and rejoining one strand of the DNA duplex. Introduces a single-strand break via transesterification at a target site in duplex DNA. The scissile phosphodiester is attacked by the catalytic tyrosine of the enzyme, resulting in the formation of a DNA-(5'-phosphotyrosyl)-enzyme intermediate and the expulsion of a 3'-OH DNA strand. The free DNA strand then undergoes passage around the unbroken strand, thus removing DNA supercoils. Finally, in the religation step, the DNA 3'-OH attacks the covalent intermediate to expel the active-site tyrosine and restore the DNA phosphodiester backbone.</text>
</comment>
<comment type="catalytic activity">
    <reaction evidence="1 8">
        <text>ATP-independent breakage of single-stranded DNA, followed by passage and rejoining.</text>
        <dbReference type="EC" id="5.6.2.1"/>
    </reaction>
</comment>
<evidence type="ECO:0000259" key="10">
    <source>
        <dbReference type="PROSITE" id="PS52039"/>
    </source>
</evidence>
<feature type="site" description="Interaction with DNA" evidence="8">
    <location>
        <position position="335"/>
    </location>
</feature>
<feature type="site" description="Interaction with DNA" evidence="8">
    <location>
        <position position="79"/>
    </location>
</feature>
<dbReference type="AlphaFoldDB" id="A0A151B4P1"/>
<dbReference type="Pfam" id="PF01131">
    <property type="entry name" value="Topoisom_bac"/>
    <property type="match status" value="1"/>
</dbReference>
<dbReference type="SUPFAM" id="SSF56712">
    <property type="entry name" value="Prokaryotic type I DNA topoisomerase"/>
    <property type="match status" value="1"/>
</dbReference>
<dbReference type="SMART" id="SM00493">
    <property type="entry name" value="TOPRIM"/>
    <property type="match status" value="1"/>
</dbReference>
<dbReference type="PROSITE" id="PS00396">
    <property type="entry name" value="TOPO_IA_1"/>
    <property type="match status" value="1"/>
</dbReference>
<dbReference type="InterPro" id="IPR013497">
    <property type="entry name" value="Topo_IA_cen"/>
</dbReference>
<name>A0A151B4P1_9CLOT</name>